<dbReference type="PRINTS" id="PR00344">
    <property type="entry name" value="BCTRLSENSOR"/>
</dbReference>
<dbReference type="SUPFAM" id="SSF47384">
    <property type="entry name" value="Homodimeric domain of signal transducing histidine kinase"/>
    <property type="match status" value="1"/>
</dbReference>
<feature type="transmembrane region" description="Helical" evidence="15">
    <location>
        <begin position="50"/>
        <end position="71"/>
    </location>
</feature>
<evidence type="ECO:0000256" key="8">
    <source>
        <dbReference type="ARBA" id="ARBA00022741"/>
    </source>
</evidence>
<evidence type="ECO:0000256" key="2">
    <source>
        <dbReference type="ARBA" id="ARBA00004370"/>
    </source>
</evidence>
<dbReference type="InterPro" id="IPR036890">
    <property type="entry name" value="HATPase_C_sf"/>
</dbReference>
<feature type="domain" description="Histidine kinase" evidence="16">
    <location>
        <begin position="682"/>
        <end position="912"/>
    </location>
</feature>
<keyword evidence="13 15" id="KW-0472">Membrane</keyword>
<dbReference type="InterPro" id="IPR050736">
    <property type="entry name" value="Sensor_HK_Regulatory"/>
</dbReference>
<evidence type="ECO:0000256" key="6">
    <source>
        <dbReference type="ARBA" id="ARBA00022679"/>
    </source>
</evidence>
<comment type="similarity">
    <text evidence="3">In the N-terminal section; belongs to the phytochrome family.</text>
</comment>
<dbReference type="PANTHER" id="PTHR43711">
    <property type="entry name" value="TWO-COMPONENT HISTIDINE KINASE"/>
    <property type="match status" value="1"/>
</dbReference>
<organism evidence="17 18">
    <name type="scientific">Tumidithrix elongata BACA0141</name>
    <dbReference type="NCBI Taxonomy" id="2716417"/>
    <lineage>
        <taxon>Bacteria</taxon>
        <taxon>Bacillati</taxon>
        <taxon>Cyanobacteriota</taxon>
        <taxon>Cyanophyceae</taxon>
        <taxon>Pseudanabaenales</taxon>
        <taxon>Pseudanabaenaceae</taxon>
        <taxon>Tumidithrix</taxon>
        <taxon>Tumidithrix elongata</taxon>
    </lineage>
</organism>
<keyword evidence="7 15" id="KW-0812">Transmembrane</keyword>
<feature type="transmembrane region" description="Helical" evidence="15">
    <location>
        <begin position="579"/>
        <end position="602"/>
    </location>
</feature>
<dbReference type="GO" id="GO:0016020">
    <property type="term" value="C:membrane"/>
    <property type="evidence" value="ECO:0007669"/>
    <property type="project" value="UniProtKB-SubCell"/>
</dbReference>
<dbReference type="EC" id="2.7.13.3" evidence="4"/>
<feature type="transmembrane region" description="Helical" evidence="15">
    <location>
        <begin position="77"/>
        <end position="99"/>
    </location>
</feature>
<feature type="transmembrane region" description="Helical" evidence="15">
    <location>
        <begin position="180"/>
        <end position="199"/>
    </location>
</feature>
<dbReference type="CDD" id="cd00082">
    <property type="entry name" value="HisKA"/>
    <property type="match status" value="1"/>
</dbReference>
<keyword evidence="9" id="KW-0418">Kinase</keyword>
<dbReference type="AlphaFoldDB" id="A0AAW9Q052"/>
<evidence type="ECO:0000256" key="7">
    <source>
        <dbReference type="ARBA" id="ARBA00022692"/>
    </source>
</evidence>
<dbReference type="FunFam" id="3.30.565.10:FF:000010">
    <property type="entry name" value="Sensor histidine kinase RcsC"/>
    <property type="match status" value="1"/>
</dbReference>
<comment type="caution">
    <text evidence="17">The sequence shown here is derived from an EMBL/GenBank/DDBJ whole genome shotgun (WGS) entry which is preliminary data.</text>
</comment>
<feature type="transmembrane region" description="Helical" evidence="15">
    <location>
        <begin position="111"/>
        <end position="134"/>
    </location>
</feature>
<dbReference type="Pfam" id="PF00512">
    <property type="entry name" value="HisKA"/>
    <property type="match status" value="1"/>
</dbReference>
<dbReference type="Gene3D" id="1.10.287.130">
    <property type="match status" value="1"/>
</dbReference>
<keyword evidence="6" id="KW-0808">Transferase</keyword>
<evidence type="ECO:0000256" key="12">
    <source>
        <dbReference type="ARBA" id="ARBA00023012"/>
    </source>
</evidence>
<dbReference type="Proteomes" id="UP001333818">
    <property type="component" value="Unassembled WGS sequence"/>
</dbReference>
<feature type="transmembrane region" description="Helical" evidence="15">
    <location>
        <begin position="259"/>
        <end position="278"/>
    </location>
</feature>
<evidence type="ECO:0000256" key="11">
    <source>
        <dbReference type="ARBA" id="ARBA00022989"/>
    </source>
</evidence>
<evidence type="ECO:0000256" key="9">
    <source>
        <dbReference type="ARBA" id="ARBA00022777"/>
    </source>
</evidence>
<dbReference type="Gene3D" id="1.10.4160.10">
    <property type="entry name" value="Hydantoin permease"/>
    <property type="match status" value="1"/>
</dbReference>
<evidence type="ECO:0000259" key="16">
    <source>
        <dbReference type="PROSITE" id="PS50109"/>
    </source>
</evidence>
<dbReference type="PANTHER" id="PTHR43711:SF29">
    <property type="entry name" value="HISTIDINE KINASE"/>
    <property type="match status" value="1"/>
</dbReference>
<keyword evidence="5" id="KW-0597">Phosphoprotein</keyword>
<evidence type="ECO:0000256" key="15">
    <source>
        <dbReference type="SAM" id="Phobius"/>
    </source>
</evidence>
<dbReference type="GO" id="GO:0000155">
    <property type="term" value="F:phosphorelay sensor kinase activity"/>
    <property type="evidence" value="ECO:0007669"/>
    <property type="project" value="InterPro"/>
</dbReference>
<accession>A0AAW9Q052</accession>
<keyword evidence="8" id="KW-0547">Nucleotide-binding</keyword>
<dbReference type="InterPro" id="IPR005467">
    <property type="entry name" value="His_kinase_dom"/>
</dbReference>
<evidence type="ECO:0000256" key="4">
    <source>
        <dbReference type="ARBA" id="ARBA00012438"/>
    </source>
</evidence>
<dbReference type="InterPro" id="IPR003661">
    <property type="entry name" value="HisK_dim/P_dom"/>
</dbReference>
<feature type="transmembrane region" description="Helical" evidence="15">
    <location>
        <begin position="154"/>
        <end position="175"/>
    </location>
</feature>
<dbReference type="Gene3D" id="3.30.565.10">
    <property type="entry name" value="Histidine kinase-like ATPase, C-terminal domain"/>
    <property type="match status" value="1"/>
</dbReference>
<dbReference type="InterPro" id="IPR004358">
    <property type="entry name" value="Sig_transdc_His_kin-like_C"/>
</dbReference>
<keyword evidence="11 15" id="KW-1133">Transmembrane helix</keyword>
<feature type="transmembrane region" description="Helical" evidence="15">
    <location>
        <begin position="219"/>
        <end position="238"/>
    </location>
</feature>
<keyword evidence="18" id="KW-1185">Reference proteome</keyword>
<dbReference type="RefSeq" id="WP_330483273.1">
    <property type="nucleotide sequence ID" value="NZ_JAZBJZ010000027.1"/>
</dbReference>
<evidence type="ECO:0000313" key="18">
    <source>
        <dbReference type="Proteomes" id="UP001333818"/>
    </source>
</evidence>
<feature type="transmembrane region" description="Helical" evidence="15">
    <location>
        <begin position="459"/>
        <end position="479"/>
    </location>
</feature>
<dbReference type="GO" id="GO:0005524">
    <property type="term" value="F:ATP binding"/>
    <property type="evidence" value="ECO:0007669"/>
    <property type="project" value="UniProtKB-KW"/>
</dbReference>
<evidence type="ECO:0000256" key="5">
    <source>
        <dbReference type="ARBA" id="ARBA00022553"/>
    </source>
</evidence>
<protein>
    <recommendedName>
        <fullName evidence="14">Circadian input-output histidine kinase CikA</fullName>
        <ecNumber evidence="4">2.7.13.3</ecNumber>
    </recommendedName>
</protein>
<evidence type="ECO:0000256" key="3">
    <source>
        <dbReference type="ARBA" id="ARBA00006402"/>
    </source>
</evidence>
<feature type="transmembrane region" description="Helical" evidence="15">
    <location>
        <begin position="622"/>
        <end position="643"/>
    </location>
</feature>
<feature type="transmembrane region" description="Helical" evidence="15">
    <location>
        <begin position="430"/>
        <end position="453"/>
    </location>
</feature>
<evidence type="ECO:0000256" key="13">
    <source>
        <dbReference type="ARBA" id="ARBA00023136"/>
    </source>
</evidence>
<dbReference type="Pfam" id="PF02518">
    <property type="entry name" value="HATPase_c"/>
    <property type="match status" value="1"/>
</dbReference>
<feature type="transmembrane region" description="Helical" evidence="15">
    <location>
        <begin position="391"/>
        <end position="409"/>
    </location>
</feature>
<gene>
    <name evidence="17" type="ORF">V2H45_08820</name>
</gene>
<dbReference type="InterPro" id="IPR003594">
    <property type="entry name" value="HATPase_dom"/>
</dbReference>
<keyword evidence="12" id="KW-0902">Two-component regulatory system</keyword>
<evidence type="ECO:0000256" key="1">
    <source>
        <dbReference type="ARBA" id="ARBA00000085"/>
    </source>
</evidence>
<evidence type="ECO:0000313" key="17">
    <source>
        <dbReference type="EMBL" id="MEE3716845.1"/>
    </source>
</evidence>
<keyword evidence="10 17" id="KW-0067">ATP-binding</keyword>
<reference evidence="17" key="1">
    <citation type="submission" date="2024-01" db="EMBL/GenBank/DDBJ databases">
        <title>Bank of Algae and Cyanobacteria of the Azores (BACA) strain genomes.</title>
        <authorList>
            <person name="Luz R."/>
            <person name="Cordeiro R."/>
            <person name="Fonseca A."/>
            <person name="Goncalves V."/>
        </authorList>
    </citation>
    <scope>NUCLEOTIDE SEQUENCE</scope>
    <source>
        <strain evidence="17">BACA0141</strain>
    </source>
</reference>
<dbReference type="CDD" id="cd16922">
    <property type="entry name" value="HATPase_EvgS-ArcB-TorS-like"/>
    <property type="match status" value="1"/>
</dbReference>
<dbReference type="SUPFAM" id="SSF55874">
    <property type="entry name" value="ATPase domain of HSP90 chaperone/DNA topoisomerase II/histidine kinase"/>
    <property type="match status" value="1"/>
</dbReference>
<feature type="transmembrane region" description="Helical" evidence="15">
    <location>
        <begin position="320"/>
        <end position="343"/>
    </location>
</feature>
<sequence length="1017" mass="112831">MIKPSKSSLKIVKVRRDYNAWVATETIEDYALRYTPQSFRKWSEFQITNTALGGISFLALEAIGASIAISYGFTNSFWAILVVGAIVFLTGLPICYYASKYNIDMDLLTRGAGFGYIGSTITSLIYASFTFIFFALEAAIMAQALELYFHLPLYLGYLLCSIIIIPLVFFGVTLINQLQLWTQPIWLTLMISPYIFVLYKEPDALVNWFNFAGNSASGAGFDPILFGAAATVSFSLIPQLGEQVDFLRFLPDKEKNNRIRWWFAVILAGPGWIILGAAKQLGGSFLASLAIQHGVSFEKAKEPAQMYLAGFADIFANPEVVLAVCTLFVIISQIKINVTNAYAGSLAWSNFFSRVTHNHPGRVVWLVFNITISLMLMELGVFATLEKVLGLYSNVAIAWIGALVADLVINKPLKLSPSYIEFKRAYLYNINPVGFGSMLIASGVAIAAFVGVFGAIAQAYSAFIALGLAFVLSPIIAILTKGKYYIARENALRTETILHRTLACCICENTYDLEDMAFCPVYDGHICSLCCSLDARCHDRCKESPNLTLQTSAQSAESSIKTAHAIFAAKLSPKLGTRIVSFLTIFLAIAGGVAALLAIVYYQEVSSLQAVLPKISERILDIFLKWYALLLLLIAIGTWWIVLTQESRQMAEEELDKQTIELQAAKELAEVANLAKSEFIANMSHELRTPLNAILGFTQIMTRDRSLTQFQHENLGIISRSGKYLLGLINDVLDMAKIESGHISLQETDFDLHQTLDRAIEMFEMRAETKNLYLHFEKSVNLPQFVKTDEKKLRQVLINLIENAIKFTPKGGVTVRAALDSLETAQQSHFPSPNTLYISFEVEDTGTGIAPEEAELVFEPFMQTQSGRRSQQGTGLGLSISRKFVQLMGGDMTFRSNVGIGSVFSFKIQAKLSKSPIMPQYLGIPYTNDAIATLSSQKTTAQVRFTAELLTESLRAMPKEWLEQLKVSASQLDEEQILSLLDQVPEQHAILVKEIAEKVKDFDFDRIITLVQEAISL</sequence>
<dbReference type="PROSITE" id="PS50109">
    <property type="entry name" value="HIS_KIN"/>
    <property type="match status" value="1"/>
</dbReference>
<evidence type="ECO:0000256" key="10">
    <source>
        <dbReference type="ARBA" id="ARBA00022840"/>
    </source>
</evidence>
<dbReference type="SMART" id="SM00388">
    <property type="entry name" value="HisKA"/>
    <property type="match status" value="1"/>
</dbReference>
<dbReference type="SMART" id="SM00387">
    <property type="entry name" value="HATPase_c"/>
    <property type="match status" value="1"/>
</dbReference>
<feature type="transmembrane region" description="Helical" evidence="15">
    <location>
        <begin position="363"/>
        <end position="385"/>
    </location>
</feature>
<proteinExistence type="inferred from homology"/>
<comment type="subcellular location">
    <subcellularLocation>
        <location evidence="2">Membrane</location>
    </subcellularLocation>
</comment>
<evidence type="ECO:0000256" key="14">
    <source>
        <dbReference type="ARBA" id="ARBA00074306"/>
    </source>
</evidence>
<comment type="catalytic activity">
    <reaction evidence="1">
        <text>ATP + protein L-histidine = ADP + protein N-phospho-L-histidine.</text>
        <dbReference type="EC" id="2.7.13.3"/>
    </reaction>
</comment>
<dbReference type="InterPro" id="IPR036097">
    <property type="entry name" value="HisK_dim/P_sf"/>
</dbReference>
<dbReference type="EMBL" id="JAZBJZ010000027">
    <property type="protein sequence ID" value="MEE3716845.1"/>
    <property type="molecule type" value="Genomic_DNA"/>
</dbReference>
<name>A0AAW9Q052_9CYAN</name>
<dbReference type="FunFam" id="1.10.287.130:FF:000004">
    <property type="entry name" value="Ethylene receptor 1"/>
    <property type="match status" value="1"/>
</dbReference>